<accession>A0A8S0XJC8</accession>
<keyword evidence="3" id="KW-1185">Reference proteome</keyword>
<evidence type="ECO:0000256" key="1">
    <source>
        <dbReference type="SAM" id="MobiDB-lite"/>
    </source>
</evidence>
<name>A0A8S0XJC8_CYCAE</name>
<dbReference type="Proteomes" id="UP000467700">
    <property type="component" value="Unassembled WGS sequence"/>
</dbReference>
<dbReference type="AlphaFoldDB" id="A0A8S0XJC8"/>
<dbReference type="EMBL" id="CACVBS010000002">
    <property type="protein sequence ID" value="CAA7258453.1"/>
    <property type="molecule type" value="Genomic_DNA"/>
</dbReference>
<proteinExistence type="predicted"/>
<organism evidence="2 3">
    <name type="scientific">Cyclocybe aegerita</name>
    <name type="common">Black poplar mushroom</name>
    <name type="synonym">Agrocybe aegerita</name>
    <dbReference type="NCBI Taxonomy" id="1973307"/>
    <lineage>
        <taxon>Eukaryota</taxon>
        <taxon>Fungi</taxon>
        <taxon>Dikarya</taxon>
        <taxon>Basidiomycota</taxon>
        <taxon>Agaricomycotina</taxon>
        <taxon>Agaricomycetes</taxon>
        <taxon>Agaricomycetidae</taxon>
        <taxon>Agaricales</taxon>
        <taxon>Agaricineae</taxon>
        <taxon>Bolbitiaceae</taxon>
        <taxon>Cyclocybe</taxon>
    </lineage>
</organism>
<reference evidence="2 3" key="1">
    <citation type="submission" date="2020-01" db="EMBL/GenBank/DDBJ databases">
        <authorList>
            <person name="Gupta K D."/>
        </authorList>
    </citation>
    <scope>NUCLEOTIDE SEQUENCE [LARGE SCALE GENOMIC DNA]</scope>
</reference>
<evidence type="ECO:0000313" key="3">
    <source>
        <dbReference type="Proteomes" id="UP000467700"/>
    </source>
</evidence>
<feature type="region of interest" description="Disordered" evidence="1">
    <location>
        <begin position="42"/>
        <end position="117"/>
    </location>
</feature>
<evidence type="ECO:0000313" key="2">
    <source>
        <dbReference type="EMBL" id="CAA7258453.1"/>
    </source>
</evidence>
<gene>
    <name evidence="2" type="ORF">AAE3_LOCUS1137</name>
</gene>
<sequence>MTIFARDKVILFPSSSSALSALAAAVESQGDPHRYTFLFSRPSTTNQRQNSRKKLTDRLRTVQGLYPPTSKSHTDPHSPHFSPVEHTLSCTPPPPVSQSSIEPYENPADKPRLHAAA</sequence>
<comment type="caution">
    <text evidence="2">The sequence shown here is derived from an EMBL/GenBank/DDBJ whole genome shotgun (WGS) entry which is preliminary data.</text>
</comment>
<feature type="compositionally biased region" description="Basic and acidic residues" evidence="1">
    <location>
        <begin position="107"/>
        <end position="117"/>
    </location>
</feature>
<protein>
    <submittedName>
        <fullName evidence="2">Uncharacterized protein</fullName>
    </submittedName>
</protein>